<dbReference type="Proteomes" id="UP001632038">
    <property type="component" value="Unassembled WGS sequence"/>
</dbReference>
<dbReference type="Gene3D" id="1.20.1280.50">
    <property type="match status" value="1"/>
</dbReference>
<dbReference type="AlphaFoldDB" id="A0ABD3ELE3"/>
<dbReference type="CDD" id="cd22160">
    <property type="entry name" value="F-box_AtFBL13-like"/>
    <property type="match status" value="1"/>
</dbReference>
<evidence type="ECO:0000259" key="1">
    <source>
        <dbReference type="PROSITE" id="PS50181"/>
    </source>
</evidence>
<proteinExistence type="predicted"/>
<dbReference type="Pfam" id="PF23622">
    <property type="entry name" value="LRR_At1g61320_AtMIF1"/>
    <property type="match status" value="1"/>
</dbReference>
<accession>A0ABD3ELE3</accession>
<dbReference type="SMART" id="SM00256">
    <property type="entry name" value="FBOX"/>
    <property type="match status" value="1"/>
</dbReference>
<dbReference type="SUPFAM" id="SSF52047">
    <property type="entry name" value="RNI-like"/>
    <property type="match status" value="1"/>
</dbReference>
<evidence type="ECO:0000313" key="3">
    <source>
        <dbReference type="Proteomes" id="UP001632038"/>
    </source>
</evidence>
<dbReference type="EMBL" id="JAVIJP010000002">
    <property type="protein sequence ID" value="KAL3655253.1"/>
    <property type="molecule type" value="Genomic_DNA"/>
</dbReference>
<organism evidence="2 3">
    <name type="scientific">Castilleja foliolosa</name>
    <dbReference type="NCBI Taxonomy" id="1961234"/>
    <lineage>
        <taxon>Eukaryota</taxon>
        <taxon>Viridiplantae</taxon>
        <taxon>Streptophyta</taxon>
        <taxon>Embryophyta</taxon>
        <taxon>Tracheophyta</taxon>
        <taxon>Spermatophyta</taxon>
        <taxon>Magnoliopsida</taxon>
        <taxon>eudicotyledons</taxon>
        <taxon>Gunneridae</taxon>
        <taxon>Pentapetalae</taxon>
        <taxon>asterids</taxon>
        <taxon>lamiids</taxon>
        <taxon>Lamiales</taxon>
        <taxon>Orobanchaceae</taxon>
        <taxon>Pedicularideae</taxon>
        <taxon>Castillejinae</taxon>
        <taxon>Castilleja</taxon>
    </lineage>
</organism>
<dbReference type="PANTHER" id="PTHR34145">
    <property type="entry name" value="OS02G0105600 PROTEIN"/>
    <property type="match status" value="1"/>
</dbReference>
<gene>
    <name evidence="2" type="ORF">CASFOL_001039</name>
</gene>
<dbReference type="PROSITE" id="PS50181">
    <property type="entry name" value="FBOX"/>
    <property type="match status" value="1"/>
</dbReference>
<dbReference type="InterPro" id="IPR001810">
    <property type="entry name" value="F-box_dom"/>
</dbReference>
<dbReference type="InterPro" id="IPR053772">
    <property type="entry name" value="At1g61320/At1g61330-like"/>
</dbReference>
<evidence type="ECO:0000313" key="2">
    <source>
        <dbReference type="EMBL" id="KAL3655253.1"/>
    </source>
</evidence>
<name>A0ABD3ELE3_9LAMI</name>
<protein>
    <recommendedName>
        <fullName evidence="1">F-box domain-containing protein</fullName>
    </recommendedName>
</protein>
<dbReference type="Gene3D" id="3.80.10.10">
    <property type="entry name" value="Ribonuclease Inhibitor"/>
    <property type="match status" value="1"/>
</dbReference>
<comment type="caution">
    <text evidence="2">The sequence shown here is derived from an EMBL/GenBank/DDBJ whole genome shotgun (WGS) entry which is preliminary data.</text>
</comment>
<sequence>MDDLISQLPDDILVSIISRIPTKEALHTRTLSKRWSYLFQLMPSFRLKLMCGLLRPSNEIIDGVHRALQRHSVNIRSFYIRCCLTESCTHTLEQCIYSLGDLGIEKLTLESFLHYPCPDFDFPFSCHLLSHMPSLKYFKLKWFSLQLNLKSQCNSLTTLRLSNIRAPLGSLECILSNCLSLRTLTIKMCKVPSKLFFCGPNLQLKCIALLDCGEALEEIVFEAPNLTTFDFEGYEIINFIFNHVPQLQTIYISSYHGDMPNFYQRLREKLPHLKTLLLDDCRDLYQDGGIDVGVNMFHNLKRLELALSYKHSLNMFSLTSVLHACPRLQEFLLSTMIVIYEWPEEEKNIVSHSHLKYVELTGFGGSDVEVGFASYILKSATVLEEMFISWLSSIYVGLGEWGEGYFPQRSKQWSQVCETIQQMKHQAVSKTAQVVFQKPPRVKPKQF</sequence>
<dbReference type="PANTHER" id="PTHR34145:SF28">
    <property type="entry name" value="F-BOX DOMAIN-CONTAINING PROTEIN"/>
    <property type="match status" value="1"/>
</dbReference>
<dbReference type="InterPro" id="IPR053781">
    <property type="entry name" value="F-box_AtFBL13-like"/>
</dbReference>
<dbReference type="InterPro" id="IPR032675">
    <property type="entry name" value="LRR_dom_sf"/>
</dbReference>
<dbReference type="Pfam" id="PF00646">
    <property type="entry name" value="F-box"/>
    <property type="match status" value="1"/>
</dbReference>
<dbReference type="SUPFAM" id="SSF81383">
    <property type="entry name" value="F-box domain"/>
    <property type="match status" value="1"/>
</dbReference>
<feature type="domain" description="F-box" evidence="1">
    <location>
        <begin position="2"/>
        <end position="48"/>
    </location>
</feature>
<keyword evidence="3" id="KW-1185">Reference proteome</keyword>
<dbReference type="InterPro" id="IPR055357">
    <property type="entry name" value="LRR_At1g61320_AtMIF1"/>
</dbReference>
<reference evidence="3" key="1">
    <citation type="journal article" date="2024" name="IScience">
        <title>Strigolactones Initiate the Formation of Haustorium-like Structures in Castilleja.</title>
        <authorList>
            <person name="Buerger M."/>
            <person name="Peterson D."/>
            <person name="Chory J."/>
        </authorList>
    </citation>
    <scope>NUCLEOTIDE SEQUENCE [LARGE SCALE GENOMIC DNA]</scope>
</reference>
<dbReference type="InterPro" id="IPR036047">
    <property type="entry name" value="F-box-like_dom_sf"/>
</dbReference>